<dbReference type="OrthoDB" id="7340804at2"/>
<name>A0A4R5QKS7_9PROT</name>
<dbReference type="Gene3D" id="1.10.1040.10">
    <property type="entry name" value="N-(1-d-carboxylethyl)-l-norvaline Dehydrogenase, domain 2"/>
    <property type="match status" value="1"/>
</dbReference>
<reference evidence="7 8" key="1">
    <citation type="journal article" date="2016" name="J. Microbiol.">
        <title>Dankookia rubra gen. nov., sp. nov., an alphaproteobacterium isolated from sediment of a shallow stream.</title>
        <authorList>
            <person name="Kim W.H."/>
            <person name="Kim D.H."/>
            <person name="Kang K."/>
            <person name="Ahn T.Y."/>
        </authorList>
    </citation>
    <scope>NUCLEOTIDE SEQUENCE [LARGE SCALE GENOMIC DNA]</scope>
    <source>
        <strain evidence="7 8">JCM30602</strain>
    </source>
</reference>
<feature type="domain" description="6-phosphogluconate dehydrogenase NADP-binding" evidence="5">
    <location>
        <begin position="31"/>
        <end position="185"/>
    </location>
</feature>
<dbReference type="InterPro" id="IPR013328">
    <property type="entry name" value="6PGD_dom2"/>
</dbReference>
<accession>A0A4R5QKS7</accession>
<dbReference type="EMBL" id="SMSJ01000005">
    <property type="protein sequence ID" value="TDH63488.1"/>
    <property type="molecule type" value="Genomic_DNA"/>
</dbReference>
<dbReference type="Pfam" id="PF14833">
    <property type="entry name" value="NAD_binding_11"/>
    <property type="match status" value="1"/>
</dbReference>
<dbReference type="InterPro" id="IPR036291">
    <property type="entry name" value="NAD(P)-bd_dom_sf"/>
</dbReference>
<feature type="domain" description="3-hydroxyisobutyrate dehydrogenase-like NAD-binding" evidence="6">
    <location>
        <begin position="191"/>
        <end position="310"/>
    </location>
</feature>
<proteinExistence type="predicted"/>
<dbReference type="GO" id="GO:0051287">
    <property type="term" value="F:NAD binding"/>
    <property type="evidence" value="ECO:0007669"/>
    <property type="project" value="InterPro"/>
</dbReference>
<keyword evidence="2" id="KW-0520">NAD</keyword>
<dbReference type="SUPFAM" id="SSF51735">
    <property type="entry name" value="NAD(P)-binding Rossmann-fold domains"/>
    <property type="match status" value="1"/>
</dbReference>
<dbReference type="Pfam" id="PF03446">
    <property type="entry name" value="NAD_binding_2"/>
    <property type="match status" value="1"/>
</dbReference>
<feature type="active site" evidence="3">
    <location>
        <position position="197"/>
    </location>
</feature>
<dbReference type="RefSeq" id="WP_133287785.1">
    <property type="nucleotide sequence ID" value="NZ_SMSJ01000005.1"/>
</dbReference>
<evidence type="ECO:0000259" key="5">
    <source>
        <dbReference type="Pfam" id="PF03446"/>
    </source>
</evidence>
<organism evidence="7 8">
    <name type="scientific">Dankookia rubra</name>
    <dbReference type="NCBI Taxonomy" id="1442381"/>
    <lineage>
        <taxon>Bacteria</taxon>
        <taxon>Pseudomonadati</taxon>
        <taxon>Pseudomonadota</taxon>
        <taxon>Alphaproteobacteria</taxon>
        <taxon>Acetobacterales</taxon>
        <taxon>Roseomonadaceae</taxon>
        <taxon>Dankookia</taxon>
    </lineage>
</organism>
<evidence type="ECO:0000313" key="7">
    <source>
        <dbReference type="EMBL" id="TDH63488.1"/>
    </source>
</evidence>
<dbReference type="AlphaFoldDB" id="A0A4R5QKS7"/>
<dbReference type="GO" id="GO:0050661">
    <property type="term" value="F:NADP binding"/>
    <property type="evidence" value="ECO:0007669"/>
    <property type="project" value="InterPro"/>
</dbReference>
<dbReference type="InterPro" id="IPR015815">
    <property type="entry name" value="HIBADH-related"/>
</dbReference>
<evidence type="ECO:0000259" key="6">
    <source>
        <dbReference type="Pfam" id="PF14833"/>
    </source>
</evidence>
<evidence type="ECO:0000256" key="1">
    <source>
        <dbReference type="ARBA" id="ARBA00023002"/>
    </source>
</evidence>
<evidence type="ECO:0000256" key="2">
    <source>
        <dbReference type="ARBA" id="ARBA00023027"/>
    </source>
</evidence>
<dbReference type="Proteomes" id="UP000295096">
    <property type="component" value="Unassembled WGS sequence"/>
</dbReference>
<dbReference type="SUPFAM" id="SSF48179">
    <property type="entry name" value="6-phosphogluconate dehydrogenase C-terminal domain-like"/>
    <property type="match status" value="1"/>
</dbReference>
<comment type="caution">
    <text evidence="7">The sequence shown here is derived from an EMBL/GenBank/DDBJ whole genome shotgun (WGS) entry which is preliminary data.</text>
</comment>
<dbReference type="InterPro" id="IPR008927">
    <property type="entry name" value="6-PGluconate_DH-like_C_sf"/>
</dbReference>
<evidence type="ECO:0000256" key="4">
    <source>
        <dbReference type="SAM" id="MobiDB-lite"/>
    </source>
</evidence>
<feature type="region of interest" description="Disordered" evidence="4">
    <location>
        <begin position="1"/>
        <end position="21"/>
    </location>
</feature>
<evidence type="ECO:0000256" key="3">
    <source>
        <dbReference type="PIRSR" id="PIRSR000103-1"/>
    </source>
</evidence>
<gene>
    <name evidence="7" type="ORF">E2C06_06565</name>
</gene>
<evidence type="ECO:0000313" key="8">
    <source>
        <dbReference type="Proteomes" id="UP000295096"/>
    </source>
</evidence>
<dbReference type="PANTHER" id="PTHR22981">
    <property type="entry name" value="3-HYDROXYISOBUTYRATE DEHYDROGENASE-RELATED"/>
    <property type="match status" value="1"/>
</dbReference>
<dbReference type="InterPro" id="IPR029154">
    <property type="entry name" value="HIBADH-like_NADP-bd"/>
</dbReference>
<protein>
    <submittedName>
        <fullName evidence="7">NAD(P)-dependent oxidoreductase</fullName>
    </submittedName>
</protein>
<dbReference type="GO" id="GO:0016616">
    <property type="term" value="F:oxidoreductase activity, acting on the CH-OH group of donors, NAD or NADP as acceptor"/>
    <property type="evidence" value="ECO:0007669"/>
    <property type="project" value="TreeGrafter"/>
</dbReference>
<dbReference type="PIRSF" id="PIRSF000103">
    <property type="entry name" value="HIBADH"/>
    <property type="match status" value="1"/>
</dbReference>
<dbReference type="PANTHER" id="PTHR22981:SF7">
    <property type="entry name" value="3-HYDROXYISOBUTYRATE DEHYDROGENASE, MITOCHONDRIAL"/>
    <property type="match status" value="1"/>
</dbReference>
<sequence length="324" mass="33122">MSDIKNGASGDRSAEGRGGLNRPLDAARIQTVAFIGIGNMGWPMAANLVKAGFEVTVCDARPGHAARFVTEVGGHAAAGPAEAAKGADCVVTIVPTSTQVADVAALIAPVLSKGTLVVDMTSGQPGKTREIAADLAARGVAMVDAPVSGGVPRAKTGDLAIMVGGEDADLDRADPVLRAMGTSIHRCGSIGAGQAMKALNNLVSAGGFLMGIEALLIGQRFGLDAAKMVDVLNASSGMTNSSQKKFKQYVLSRRFDDGFGLELMVKDLGIALEVGRETNTPTPFSALCRELWAASLTALGPGHNHTASAQLSEKMAGEILGGNK</sequence>
<dbReference type="InterPro" id="IPR006115">
    <property type="entry name" value="6PGDH_NADP-bd"/>
</dbReference>
<dbReference type="Gene3D" id="3.40.50.720">
    <property type="entry name" value="NAD(P)-binding Rossmann-like Domain"/>
    <property type="match status" value="1"/>
</dbReference>
<keyword evidence="8" id="KW-1185">Reference proteome</keyword>
<keyword evidence="1" id="KW-0560">Oxidoreductase</keyword>